<gene>
    <name evidence="2" type="ORF">FRX31_003516</name>
</gene>
<proteinExistence type="predicted"/>
<dbReference type="EMBL" id="JABWDY010002099">
    <property type="protein sequence ID" value="KAF5206898.1"/>
    <property type="molecule type" value="Genomic_DNA"/>
</dbReference>
<name>A0A7J6XD72_THATH</name>
<sequence length="92" mass="10555">MLETAFIFSIIRCVLHLLRCSSLRISFPLKHHRSESQLQRCDSIRICYLFGNKEMLVEETKNGGWICSDLIGSDTSCVGFIDGFMCISFRMV</sequence>
<organism evidence="2 3">
    <name type="scientific">Thalictrum thalictroides</name>
    <name type="common">Rue-anemone</name>
    <name type="synonym">Anemone thalictroides</name>
    <dbReference type="NCBI Taxonomy" id="46969"/>
    <lineage>
        <taxon>Eukaryota</taxon>
        <taxon>Viridiplantae</taxon>
        <taxon>Streptophyta</taxon>
        <taxon>Embryophyta</taxon>
        <taxon>Tracheophyta</taxon>
        <taxon>Spermatophyta</taxon>
        <taxon>Magnoliopsida</taxon>
        <taxon>Ranunculales</taxon>
        <taxon>Ranunculaceae</taxon>
        <taxon>Thalictroideae</taxon>
        <taxon>Thalictrum</taxon>
    </lineage>
</organism>
<feature type="chain" id="PRO_5029829896" evidence="1">
    <location>
        <begin position="21"/>
        <end position="92"/>
    </location>
</feature>
<evidence type="ECO:0000256" key="1">
    <source>
        <dbReference type="SAM" id="SignalP"/>
    </source>
</evidence>
<dbReference type="AlphaFoldDB" id="A0A7J6XD72"/>
<evidence type="ECO:0000313" key="3">
    <source>
        <dbReference type="Proteomes" id="UP000554482"/>
    </source>
</evidence>
<dbReference type="Proteomes" id="UP000554482">
    <property type="component" value="Unassembled WGS sequence"/>
</dbReference>
<comment type="caution">
    <text evidence="2">The sequence shown here is derived from an EMBL/GenBank/DDBJ whole genome shotgun (WGS) entry which is preliminary data.</text>
</comment>
<reference evidence="2 3" key="1">
    <citation type="submission" date="2020-06" db="EMBL/GenBank/DDBJ databases">
        <title>Transcriptomic and genomic resources for Thalictrum thalictroides and T. hernandezii: Facilitating candidate gene discovery in an emerging model plant lineage.</title>
        <authorList>
            <person name="Arias T."/>
            <person name="Riano-Pachon D.M."/>
            <person name="Di Stilio V.S."/>
        </authorList>
    </citation>
    <scope>NUCLEOTIDE SEQUENCE [LARGE SCALE GENOMIC DNA]</scope>
    <source>
        <strain evidence="3">cv. WT478/WT964</strain>
        <tissue evidence="2">Leaves</tissue>
    </source>
</reference>
<feature type="signal peptide" evidence="1">
    <location>
        <begin position="1"/>
        <end position="20"/>
    </location>
</feature>
<evidence type="ECO:0000313" key="2">
    <source>
        <dbReference type="EMBL" id="KAF5206898.1"/>
    </source>
</evidence>
<keyword evidence="1" id="KW-0732">Signal</keyword>
<accession>A0A7J6XD72</accession>
<protein>
    <submittedName>
        <fullName evidence="2">Uncharacterized protein</fullName>
    </submittedName>
</protein>
<keyword evidence="3" id="KW-1185">Reference proteome</keyword>